<accession>B8CDR1</accession>
<gene>
    <name evidence="3" type="ORF">THAPSDRAFT_25076</name>
</gene>
<reference evidence="3 4" key="2">
    <citation type="journal article" date="2008" name="Nature">
        <title>The Phaeodactylum genome reveals the evolutionary history of diatom genomes.</title>
        <authorList>
            <person name="Bowler C."/>
            <person name="Allen A.E."/>
            <person name="Badger J.H."/>
            <person name="Grimwood J."/>
            <person name="Jabbari K."/>
            <person name="Kuo A."/>
            <person name="Maheswari U."/>
            <person name="Martens C."/>
            <person name="Maumus F."/>
            <person name="Otillar R.P."/>
            <person name="Rayko E."/>
            <person name="Salamov A."/>
            <person name="Vandepoele K."/>
            <person name="Beszteri B."/>
            <person name="Gruber A."/>
            <person name="Heijde M."/>
            <person name="Katinka M."/>
            <person name="Mock T."/>
            <person name="Valentin K."/>
            <person name="Verret F."/>
            <person name="Berges J.A."/>
            <person name="Brownlee C."/>
            <person name="Cadoret J.P."/>
            <person name="Chiovitti A."/>
            <person name="Choi C.J."/>
            <person name="Coesel S."/>
            <person name="De Martino A."/>
            <person name="Detter J.C."/>
            <person name="Durkin C."/>
            <person name="Falciatore A."/>
            <person name="Fournet J."/>
            <person name="Haruta M."/>
            <person name="Huysman M.J."/>
            <person name="Jenkins B.D."/>
            <person name="Jiroutova K."/>
            <person name="Jorgensen R.E."/>
            <person name="Joubert Y."/>
            <person name="Kaplan A."/>
            <person name="Kroger N."/>
            <person name="Kroth P.G."/>
            <person name="La Roche J."/>
            <person name="Lindquist E."/>
            <person name="Lommer M."/>
            <person name="Martin-Jezequel V."/>
            <person name="Lopez P.J."/>
            <person name="Lucas S."/>
            <person name="Mangogna M."/>
            <person name="McGinnis K."/>
            <person name="Medlin L.K."/>
            <person name="Montsant A."/>
            <person name="Oudot-Le Secq M.P."/>
            <person name="Napoli C."/>
            <person name="Obornik M."/>
            <person name="Parker M.S."/>
            <person name="Petit J.L."/>
            <person name="Porcel B.M."/>
            <person name="Poulsen N."/>
            <person name="Robison M."/>
            <person name="Rychlewski L."/>
            <person name="Rynearson T.A."/>
            <person name="Schmutz J."/>
            <person name="Shapiro H."/>
            <person name="Siaut M."/>
            <person name="Stanley M."/>
            <person name="Sussman M.R."/>
            <person name="Taylor A.R."/>
            <person name="Vardi A."/>
            <person name="von Dassow P."/>
            <person name="Vyverman W."/>
            <person name="Willis A."/>
            <person name="Wyrwicz L.S."/>
            <person name="Rokhsar D.S."/>
            <person name="Weissenbach J."/>
            <person name="Armbrust E.V."/>
            <person name="Green B.R."/>
            <person name="Van de Peer Y."/>
            <person name="Grigoriev I.V."/>
        </authorList>
    </citation>
    <scope>NUCLEOTIDE SEQUENCE [LARGE SCALE GENOMIC DNA]</scope>
    <source>
        <strain evidence="3 4">CCMP1335</strain>
    </source>
</reference>
<reference evidence="3 4" key="1">
    <citation type="journal article" date="2004" name="Science">
        <title>The genome of the diatom Thalassiosira pseudonana: ecology, evolution, and metabolism.</title>
        <authorList>
            <person name="Armbrust E.V."/>
            <person name="Berges J.A."/>
            <person name="Bowler C."/>
            <person name="Green B.R."/>
            <person name="Martinez D."/>
            <person name="Putnam N.H."/>
            <person name="Zhou S."/>
            <person name="Allen A.E."/>
            <person name="Apt K.E."/>
            <person name="Bechner M."/>
            <person name="Brzezinski M.A."/>
            <person name="Chaal B.K."/>
            <person name="Chiovitti A."/>
            <person name="Davis A.K."/>
            <person name="Demarest M.S."/>
            <person name="Detter J.C."/>
            <person name="Glavina T."/>
            <person name="Goodstein D."/>
            <person name="Hadi M.Z."/>
            <person name="Hellsten U."/>
            <person name="Hildebrand M."/>
            <person name="Jenkins B.D."/>
            <person name="Jurka J."/>
            <person name="Kapitonov V.V."/>
            <person name="Kroger N."/>
            <person name="Lau W.W."/>
            <person name="Lane T.W."/>
            <person name="Larimer F.W."/>
            <person name="Lippmeier J.C."/>
            <person name="Lucas S."/>
            <person name="Medina M."/>
            <person name="Montsant A."/>
            <person name="Obornik M."/>
            <person name="Parker M.S."/>
            <person name="Palenik B."/>
            <person name="Pazour G.J."/>
            <person name="Richardson P.M."/>
            <person name="Rynearson T.A."/>
            <person name="Saito M.A."/>
            <person name="Schwartz D.C."/>
            <person name="Thamatrakoln K."/>
            <person name="Valentin K."/>
            <person name="Vardi A."/>
            <person name="Wilkerson F.P."/>
            <person name="Rokhsar D.S."/>
        </authorList>
    </citation>
    <scope>NUCLEOTIDE SEQUENCE [LARGE SCALE GENOMIC DNA]</scope>
    <source>
        <strain evidence="3 4">CCMP1335</strain>
    </source>
</reference>
<feature type="region of interest" description="Disordered" evidence="1">
    <location>
        <begin position="144"/>
        <end position="165"/>
    </location>
</feature>
<name>B8CDR1_THAPS</name>
<dbReference type="HOGENOM" id="CLU_919756_0_0_1"/>
<proteinExistence type="predicted"/>
<evidence type="ECO:0000313" key="3">
    <source>
        <dbReference type="EMBL" id="EED88505.1"/>
    </source>
</evidence>
<keyword evidence="4" id="KW-1185">Reference proteome</keyword>
<dbReference type="AlphaFoldDB" id="B8CDR1"/>
<dbReference type="Pfam" id="PF00575">
    <property type="entry name" value="S1"/>
    <property type="match status" value="1"/>
</dbReference>
<evidence type="ECO:0000256" key="1">
    <source>
        <dbReference type="SAM" id="MobiDB-lite"/>
    </source>
</evidence>
<dbReference type="Gene3D" id="2.40.50.140">
    <property type="entry name" value="Nucleic acid-binding proteins"/>
    <property type="match status" value="1"/>
</dbReference>
<sequence length="303" mass="32760">MPLPCSRNQYQLYFEDYFNNMSHRIQQRQRFQPPELYSIHRGSVSRIEPYGCFVKLHTTPLSGLVHISQLHNTKVENVNDVVSLEDEVWVKVMDVQVEQIEGSGEDGGGFTRQRHKVKLSMKYVNQDNGEDLDEGNEQLEQDMARSGGAGRGRGGGGDFDKDGTGGANSMLGRALASNIGMSSAIDPGSLILKGKSGGGAAANSAQFNGYALVGEEEGEIAPTPAANVGELKQPAAAVVRPMGRGRGTTLPAWMTRANDAENKLGSLDGPNDANKDDDGSVDSRKREGRRLRTTQTPQKAQEA</sequence>
<feature type="compositionally biased region" description="Polar residues" evidence="1">
    <location>
        <begin position="293"/>
        <end position="303"/>
    </location>
</feature>
<evidence type="ECO:0000259" key="2">
    <source>
        <dbReference type="PROSITE" id="PS50126"/>
    </source>
</evidence>
<feature type="region of interest" description="Disordered" evidence="1">
    <location>
        <begin position="247"/>
        <end position="303"/>
    </location>
</feature>
<dbReference type="Proteomes" id="UP000001449">
    <property type="component" value="Chromosome 15"/>
</dbReference>
<dbReference type="InterPro" id="IPR012340">
    <property type="entry name" value="NA-bd_OB-fold"/>
</dbReference>
<dbReference type="OMA" id="WMTRAND"/>
<dbReference type="PROSITE" id="PS50126">
    <property type="entry name" value="S1"/>
    <property type="match status" value="1"/>
</dbReference>
<dbReference type="EMBL" id="CM000650">
    <property type="protein sequence ID" value="EED88505.1"/>
    <property type="molecule type" value="Genomic_DNA"/>
</dbReference>
<dbReference type="PANTHER" id="PTHR15838">
    <property type="entry name" value="NUCLEOLAR PROTEIN OF 40 KDA"/>
    <property type="match status" value="1"/>
</dbReference>
<evidence type="ECO:0000313" key="4">
    <source>
        <dbReference type="Proteomes" id="UP000001449"/>
    </source>
</evidence>
<feature type="compositionally biased region" description="Gly residues" evidence="1">
    <location>
        <begin position="147"/>
        <end position="157"/>
    </location>
</feature>
<dbReference type="InterPro" id="IPR003029">
    <property type="entry name" value="S1_domain"/>
</dbReference>
<feature type="domain" description="S1 motif" evidence="2">
    <location>
        <begin position="37"/>
        <end position="122"/>
    </location>
</feature>
<feature type="compositionally biased region" description="Basic and acidic residues" evidence="1">
    <location>
        <begin position="273"/>
        <end position="285"/>
    </location>
</feature>
<protein>
    <recommendedName>
        <fullName evidence="2">S1 motif domain-containing protein</fullName>
    </recommendedName>
</protein>
<dbReference type="eggNOG" id="KOG0922">
    <property type="taxonomic scope" value="Eukaryota"/>
</dbReference>
<dbReference type="GeneID" id="7450310"/>
<dbReference type="KEGG" id="tps:THAPSDRAFT_25076"/>
<dbReference type="PANTHER" id="PTHR15838:SF1">
    <property type="entry name" value="ZINC FINGER CCHC DOMAIN-CONTAINING PROTEIN 17"/>
    <property type="match status" value="1"/>
</dbReference>
<dbReference type="GO" id="GO:0003723">
    <property type="term" value="F:RNA binding"/>
    <property type="evidence" value="ECO:0000318"/>
    <property type="project" value="GO_Central"/>
</dbReference>
<dbReference type="InParanoid" id="B8CDR1"/>
<dbReference type="SMART" id="SM00316">
    <property type="entry name" value="S1"/>
    <property type="match status" value="1"/>
</dbReference>
<dbReference type="SUPFAM" id="SSF50249">
    <property type="entry name" value="Nucleic acid-binding proteins"/>
    <property type="match status" value="1"/>
</dbReference>
<dbReference type="STRING" id="35128.B8CDR1"/>
<organism evidence="3 4">
    <name type="scientific">Thalassiosira pseudonana</name>
    <name type="common">Marine diatom</name>
    <name type="synonym">Cyclotella nana</name>
    <dbReference type="NCBI Taxonomy" id="35128"/>
    <lineage>
        <taxon>Eukaryota</taxon>
        <taxon>Sar</taxon>
        <taxon>Stramenopiles</taxon>
        <taxon>Ochrophyta</taxon>
        <taxon>Bacillariophyta</taxon>
        <taxon>Coscinodiscophyceae</taxon>
        <taxon>Thalassiosirophycidae</taxon>
        <taxon>Thalassiosirales</taxon>
        <taxon>Thalassiosiraceae</taxon>
        <taxon>Thalassiosira</taxon>
    </lineage>
</organism>
<dbReference type="PaxDb" id="35128-Thaps25076"/>
<dbReference type="RefSeq" id="XP_002294150.1">
    <property type="nucleotide sequence ID" value="XM_002294114.1"/>
</dbReference>
<dbReference type="GO" id="GO:0043489">
    <property type="term" value="P:RNA stabilization"/>
    <property type="evidence" value="ECO:0000318"/>
    <property type="project" value="GO_Central"/>
</dbReference>